<proteinExistence type="inferred from homology"/>
<feature type="domain" description="C2H2-type" evidence="12">
    <location>
        <begin position="386"/>
        <end position="414"/>
    </location>
</feature>
<dbReference type="SMART" id="SM00355">
    <property type="entry name" value="ZnF_C2H2"/>
    <property type="match status" value="3"/>
</dbReference>
<sequence length="502" mass="54742">MKPSSFESAERLLKIAQSDVCYEWLFGDESGEKIAAQMFGSRGVAHRAAASALDFGDCDGDTGGYRASQSRLSYVPTPQEMARAVVSDADYTSLQENLCSAYVPQGTMGRYVLGTLFTNACIIPFRPGVTAWPAYRFVGYRMRNGYGHVCVGQDSAGVPVVALVDVLDSGKESVEIFHNLRLEGSRIVFDHVAVMETAVFAQRVSGFGEATLNGSGSNSLARVNPNAGVSALSLQATQSTPQPKKDLFTAEQLDEPIDWNKWATFFVEAREHVRENNPLFTAAIRNGQGDDLYTHVAPTSMVAILGRDYVELPKLNALFFGRVSNVSAPRRSVPLGLYKLLGVDDEPRSEADDNSKSSSSLVGRHPPSAQNAGPTQTGGADSQTSAICPECGKVLSRVNELRRHIRTVHFREKSHKCSHCDKMFSQSSHLVTHIRTVHEGRMDYNCETCGRKFAVRSNLVKHERRMQGRCVADSTNRSAQEGDGDGSVSLYGTESELVAPTN</sequence>
<keyword evidence="9" id="KW-0539">Nucleus</keyword>
<keyword evidence="3" id="KW-0479">Metal-binding</keyword>
<comment type="similarity">
    <text evidence="2">Belongs to the krueppel C2H2-type zinc-finger protein family.</text>
</comment>
<name>A0A5J4YY15_PORPP</name>
<evidence type="ECO:0000256" key="7">
    <source>
        <dbReference type="ARBA" id="ARBA00023125"/>
    </source>
</evidence>
<keyword evidence="5 10" id="KW-0863">Zinc-finger</keyword>
<keyword evidence="7" id="KW-0238">DNA-binding</keyword>
<dbReference type="GO" id="GO:0000981">
    <property type="term" value="F:DNA-binding transcription factor activity, RNA polymerase II-specific"/>
    <property type="evidence" value="ECO:0007669"/>
    <property type="project" value="TreeGrafter"/>
</dbReference>
<feature type="compositionally biased region" description="Polar residues" evidence="11">
    <location>
        <begin position="368"/>
        <end position="384"/>
    </location>
</feature>
<dbReference type="PROSITE" id="PS00028">
    <property type="entry name" value="ZINC_FINGER_C2H2_1"/>
    <property type="match status" value="2"/>
</dbReference>
<dbReference type="InterPro" id="IPR013087">
    <property type="entry name" value="Znf_C2H2_type"/>
</dbReference>
<organism evidence="13 14">
    <name type="scientific">Porphyridium purpureum</name>
    <name type="common">Red alga</name>
    <name type="synonym">Porphyridium cruentum</name>
    <dbReference type="NCBI Taxonomy" id="35688"/>
    <lineage>
        <taxon>Eukaryota</taxon>
        <taxon>Rhodophyta</taxon>
        <taxon>Bangiophyceae</taxon>
        <taxon>Porphyridiales</taxon>
        <taxon>Porphyridiaceae</taxon>
        <taxon>Porphyridium</taxon>
    </lineage>
</organism>
<keyword evidence="8" id="KW-0804">Transcription</keyword>
<evidence type="ECO:0000256" key="2">
    <source>
        <dbReference type="ARBA" id="ARBA00006991"/>
    </source>
</evidence>
<dbReference type="GO" id="GO:0000978">
    <property type="term" value="F:RNA polymerase II cis-regulatory region sequence-specific DNA binding"/>
    <property type="evidence" value="ECO:0007669"/>
    <property type="project" value="TreeGrafter"/>
</dbReference>
<dbReference type="OrthoDB" id="6429687at2759"/>
<dbReference type="InterPro" id="IPR036236">
    <property type="entry name" value="Znf_C2H2_sf"/>
</dbReference>
<feature type="compositionally biased region" description="Basic and acidic residues" evidence="11">
    <location>
        <begin position="346"/>
        <end position="355"/>
    </location>
</feature>
<dbReference type="FunFam" id="3.30.160.60:FF:000188">
    <property type="entry name" value="Zinc finger protein 787"/>
    <property type="match status" value="1"/>
</dbReference>
<accession>A0A5J4YY15</accession>
<evidence type="ECO:0000256" key="9">
    <source>
        <dbReference type="ARBA" id="ARBA00023242"/>
    </source>
</evidence>
<dbReference type="PROSITE" id="PS50157">
    <property type="entry name" value="ZINC_FINGER_C2H2_2"/>
    <property type="match status" value="3"/>
</dbReference>
<evidence type="ECO:0000256" key="1">
    <source>
        <dbReference type="ARBA" id="ARBA00004123"/>
    </source>
</evidence>
<feature type="domain" description="C2H2-type" evidence="12">
    <location>
        <begin position="444"/>
        <end position="468"/>
    </location>
</feature>
<evidence type="ECO:0000256" key="5">
    <source>
        <dbReference type="ARBA" id="ARBA00022771"/>
    </source>
</evidence>
<evidence type="ECO:0000256" key="3">
    <source>
        <dbReference type="ARBA" id="ARBA00022723"/>
    </source>
</evidence>
<dbReference type="EMBL" id="VRMN01000003">
    <property type="protein sequence ID" value="KAA8495762.1"/>
    <property type="molecule type" value="Genomic_DNA"/>
</dbReference>
<feature type="region of interest" description="Disordered" evidence="11">
    <location>
        <begin position="346"/>
        <end position="384"/>
    </location>
</feature>
<evidence type="ECO:0000313" key="13">
    <source>
        <dbReference type="EMBL" id="KAA8495762.1"/>
    </source>
</evidence>
<gene>
    <name evidence="13" type="ORF">FVE85_1917</name>
</gene>
<evidence type="ECO:0000259" key="12">
    <source>
        <dbReference type="PROSITE" id="PS50157"/>
    </source>
</evidence>
<dbReference type="AlphaFoldDB" id="A0A5J4YY15"/>
<feature type="domain" description="C2H2-type" evidence="12">
    <location>
        <begin position="415"/>
        <end position="443"/>
    </location>
</feature>
<keyword evidence="6" id="KW-0862">Zinc</keyword>
<dbReference type="GO" id="GO:0005634">
    <property type="term" value="C:nucleus"/>
    <property type="evidence" value="ECO:0007669"/>
    <property type="project" value="UniProtKB-SubCell"/>
</dbReference>
<evidence type="ECO:0000256" key="4">
    <source>
        <dbReference type="ARBA" id="ARBA00022737"/>
    </source>
</evidence>
<evidence type="ECO:0000256" key="10">
    <source>
        <dbReference type="PROSITE-ProRule" id="PRU00042"/>
    </source>
</evidence>
<dbReference type="Gene3D" id="3.30.160.60">
    <property type="entry name" value="Classic Zinc Finger"/>
    <property type="match status" value="2"/>
</dbReference>
<comment type="caution">
    <text evidence="13">The sequence shown here is derived from an EMBL/GenBank/DDBJ whole genome shotgun (WGS) entry which is preliminary data.</text>
</comment>
<keyword evidence="14" id="KW-1185">Reference proteome</keyword>
<evidence type="ECO:0000256" key="6">
    <source>
        <dbReference type="ARBA" id="ARBA00022833"/>
    </source>
</evidence>
<evidence type="ECO:0000256" key="8">
    <source>
        <dbReference type="ARBA" id="ARBA00023163"/>
    </source>
</evidence>
<dbReference type="Proteomes" id="UP000324585">
    <property type="component" value="Unassembled WGS sequence"/>
</dbReference>
<dbReference type="SUPFAM" id="SSF57667">
    <property type="entry name" value="beta-beta-alpha zinc fingers"/>
    <property type="match status" value="2"/>
</dbReference>
<dbReference type="Pfam" id="PF00096">
    <property type="entry name" value="zf-C2H2"/>
    <property type="match status" value="3"/>
</dbReference>
<evidence type="ECO:0000256" key="11">
    <source>
        <dbReference type="SAM" id="MobiDB-lite"/>
    </source>
</evidence>
<comment type="subcellular location">
    <subcellularLocation>
        <location evidence="1">Nucleus</location>
    </subcellularLocation>
</comment>
<feature type="region of interest" description="Disordered" evidence="11">
    <location>
        <begin position="471"/>
        <end position="502"/>
    </location>
</feature>
<dbReference type="GO" id="GO:0008270">
    <property type="term" value="F:zinc ion binding"/>
    <property type="evidence" value="ECO:0007669"/>
    <property type="project" value="UniProtKB-KW"/>
</dbReference>
<reference evidence="14" key="1">
    <citation type="journal article" date="2019" name="Nat. Commun.">
        <title>Expansion of phycobilisome linker gene families in mesophilic red algae.</title>
        <authorList>
            <person name="Lee J."/>
            <person name="Kim D."/>
            <person name="Bhattacharya D."/>
            <person name="Yoon H.S."/>
        </authorList>
    </citation>
    <scope>NUCLEOTIDE SEQUENCE [LARGE SCALE GENOMIC DNA]</scope>
    <source>
        <strain evidence="14">CCMP 1328</strain>
    </source>
</reference>
<protein>
    <submittedName>
        <fullName evidence="13">Zinc finger protein</fullName>
    </submittedName>
</protein>
<evidence type="ECO:0000313" key="14">
    <source>
        <dbReference type="Proteomes" id="UP000324585"/>
    </source>
</evidence>
<dbReference type="PANTHER" id="PTHR23235">
    <property type="entry name" value="KRUEPPEL-LIKE TRANSCRIPTION FACTOR"/>
    <property type="match status" value="1"/>
</dbReference>
<dbReference type="PANTHER" id="PTHR23235:SF120">
    <property type="entry name" value="KRUPPEL-LIKE FACTOR 15"/>
    <property type="match status" value="1"/>
</dbReference>
<keyword evidence="4" id="KW-0677">Repeat</keyword>